<dbReference type="PROSITE" id="PS50048">
    <property type="entry name" value="ZN2_CY6_FUNGAL_2"/>
    <property type="match status" value="1"/>
</dbReference>
<dbReference type="SMART" id="SM00066">
    <property type="entry name" value="GAL4"/>
    <property type="match status" value="1"/>
</dbReference>
<dbReference type="CDD" id="cd00067">
    <property type="entry name" value="GAL4"/>
    <property type="match status" value="1"/>
</dbReference>
<dbReference type="KEGG" id="pfy:PFICI_04017"/>
<dbReference type="GO" id="GO:0000976">
    <property type="term" value="F:transcription cis-regulatory region binding"/>
    <property type="evidence" value="ECO:0007669"/>
    <property type="project" value="TreeGrafter"/>
</dbReference>
<evidence type="ECO:0000256" key="1">
    <source>
        <dbReference type="ARBA" id="ARBA00004123"/>
    </source>
</evidence>
<dbReference type="GO" id="GO:0000981">
    <property type="term" value="F:DNA-binding transcription factor activity, RNA polymerase II-specific"/>
    <property type="evidence" value="ECO:0007669"/>
    <property type="project" value="InterPro"/>
</dbReference>
<comment type="subcellular location">
    <subcellularLocation>
        <location evidence="1">Nucleus</location>
    </subcellularLocation>
</comment>
<keyword evidence="6" id="KW-1185">Reference proteome</keyword>
<dbReference type="OrthoDB" id="406634at2759"/>
<reference evidence="6" key="1">
    <citation type="journal article" date="2015" name="BMC Genomics">
        <title>Genomic and transcriptomic analysis of the endophytic fungus Pestalotiopsis fici reveals its lifestyle and high potential for synthesis of natural products.</title>
        <authorList>
            <person name="Wang X."/>
            <person name="Zhang X."/>
            <person name="Liu L."/>
            <person name="Xiang M."/>
            <person name="Wang W."/>
            <person name="Sun X."/>
            <person name="Che Y."/>
            <person name="Guo L."/>
            <person name="Liu G."/>
            <person name="Guo L."/>
            <person name="Wang C."/>
            <person name="Yin W.B."/>
            <person name="Stadler M."/>
            <person name="Zhang X."/>
            <person name="Liu X."/>
        </authorList>
    </citation>
    <scope>NUCLEOTIDE SEQUENCE [LARGE SCALE GENOMIC DNA]</scope>
    <source>
        <strain evidence="6">W106-1 / CGMCC3.15140</strain>
    </source>
</reference>
<evidence type="ECO:0000256" key="2">
    <source>
        <dbReference type="ARBA" id="ARBA00023242"/>
    </source>
</evidence>
<dbReference type="EMBL" id="KI912110">
    <property type="protein sequence ID" value="ETS85992.1"/>
    <property type="molecule type" value="Genomic_DNA"/>
</dbReference>
<dbReference type="PROSITE" id="PS00463">
    <property type="entry name" value="ZN2_CY6_FUNGAL_1"/>
    <property type="match status" value="1"/>
</dbReference>
<dbReference type="HOGENOM" id="CLU_014597_1_0_1"/>
<dbReference type="GO" id="GO:0005634">
    <property type="term" value="C:nucleus"/>
    <property type="evidence" value="ECO:0007669"/>
    <property type="project" value="UniProtKB-SubCell"/>
</dbReference>
<accession>W3XKJ9</accession>
<dbReference type="Proteomes" id="UP000030651">
    <property type="component" value="Unassembled WGS sequence"/>
</dbReference>
<dbReference type="eggNOG" id="ENOG502SIJF">
    <property type="taxonomic scope" value="Eukaryota"/>
</dbReference>
<dbReference type="Gene3D" id="4.10.240.10">
    <property type="entry name" value="Zn(2)-C6 fungal-type DNA-binding domain"/>
    <property type="match status" value="1"/>
</dbReference>
<dbReference type="InterPro" id="IPR036864">
    <property type="entry name" value="Zn2-C6_fun-type_DNA-bd_sf"/>
</dbReference>
<proteinExistence type="predicted"/>
<evidence type="ECO:0000313" key="6">
    <source>
        <dbReference type="Proteomes" id="UP000030651"/>
    </source>
</evidence>
<dbReference type="GO" id="GO:0045944">
    <property type="term" value="P:positive regulation of transcription by RNA polymerase II"/>
    <property type="evidence" value="ECO:0007669"/>
    <property type="project" value="TreeGrafter"/>
</dbReference>
<dbReference type="InterPro" id="IPR001138">
    <property type="entry name" value="Zn2Cys6_DnaBD"/>
</dbReference>
<evidence type="ECO:0000259" key="4">
    <source>
        <dbReference type="PROSITE" id="PS50048"/>
    </source>
</evidence>
<dbReference type="AlphaFoldDB" id="W3XKJ9"/>
<dbReference type="SUPFAM" id="SSF57701">
    <property type="entry name" value="Zn2/Cys6 DNA-binding domain"/>
    <property type="match status" value="1"/>
</dbReference>
<organism evidence="5 6">
    <name type="scientific">Pestalotiopsis fici (strain W106-1 / CGMCC3.15140)</name>
    <dbReference type="NCBI Taxonomy" id="1229662"/>
    <lineage>
        <taxon>Eukaryota</taxon>
        <taxon>Fungi</taxon>
        <taxon>Dikarya</taxon>
        <taxon>Ascomycota</taxon>
        <taxon>Pezizomycotina</taxon>
        <taxon>Sordariomycetes</taxon>
        <taxon>Xylariomycetidae</taxon>
        <taxon>Amphisphaeriales</taxon>
        <taxon>Sporocadaceae</taxon>
        <taxon>Pestalotiopsis</taxon>
    </lineage>
</organism>
<feature type="domain" description="Zn(2)-C6 fungal-type" evidence="4">
    <location>
        <begin position="20"/>
        <end position="48"/>
    </location>
</feature>
<dbReference type="Pfam" id="PF11951">
    <property type="entry name" value="Fungal_trans_2"/>
    <property type="match status" value="1"/>
</dbReference>
<dbReference type="GeneID" id="19269030"/>
<sequence length="707" mass="77451">MQRTATKSSYTRRDKKSRSGCRQCKQKRIRCDETRPSCTNCVRSGRVCPGYRVSLCWSTKHEQPASTSSPRPLGPADFEYLASTASLAIHGAGVRREGYSKPTARAFDNAPIIDYSGMIPPGHVDQYGLGLQNASTVKGYDVVTPPPEVILAPTGFYPLPLVPESPPVVIQDLMPRIAECPIDASLSSASPVTDTGWTIDDGQTPLLSPPQMSSPAVSPPEISDEPGTCPNRQLGALDTPKAGLLHLPTLLVQHWFGSVCRYWSAFDSESNPFRLVAASQWGSSQVVFYSIQSMSAATLVETMPDVKEIIGCAPMLAVEAISEELTELYTSEADDLHFPCGLMLGLFVMGSSTCWEDPKKTGTHFYRQARKLMRHFELRRNRLSKEDKQLLEFFAGCMKYEEMVRKVAGEPVAPAPKRASDGENRGREISIRPHAWTGVSPDILSLFGDAILLCRKECERRRGQTNMTRESLREALAAIDAAQALEEALLAVEPADIQLDDPHCTDATRWTHLRDSTEGYRVASLLQLYQTFPDLVARRIPEQVGSDGLVPNSAWLVPLALHLVTILQRTPPSSDLRCIQPLLYLSAGSCLTFDDVSASTSCMGIPGDVAGLVATGITSDPLASVFSTASLTENAMSKSSYLDVASARKLITERLGELEQVLPPKPIRVAQQLMKATWEVFDGEICAQRKTHWLDVMTSTSLTTLFG</sequence>
<feature type="region of interest" description="Disordered" evidence="3">
    <location>
        <begin position="198"/>
        <end position="231"/>
    </location>
</feature>
<gene>
    <name evidence="5" type="ORF">PFICI_04017</name>
</gene>
<dbReference type="OMA" id="PPAYHHA"/>
<keyword evidence="2" id="KW-0539">Nucleus</keyword>
<dbReference type="GO" id="GO:0008270">
    <property type="term" value="F:zinc ion binding"/>
    <property type="evidence" value="ECO:0007669"/>
    <property type="project" value="InterPro"/>
</dbReference>
<evidence type="ECO:0000313" key="5">
    <source>
        <dbReference type="EMBL" id="ETS85992.1"/>
    </source>
</evidence>
<dbReference type="InterPro" id="IPR021858">
    <property type="entry name" value="Fun_TF"/>
</dbReference>
<dbReference type="InParanoid" id="W3XKJ9"/>
<protein>
    <recommendedName>
        <fullName evidence="4">Zn(2)-C6 fungal-type domain-containing protein</fullName>
    </recommendedName>
</protein>
<dbReference type="PANTHER" id="PTHR37534:SF11">
    <property type="entry name" value="ZN(II)2CYS6 TRANSCRIPTION FACTOR (EUROFUNG)"/>
    <property type="match status" value="1"/>
</dbReference>
<dbReference type="PANTHER" id="PTHR37534">
    <property type="entry name" value="TRANSCRIPTIONAL ACTIVATOR PROTEIN UGA3"/>
    <property type="match status" value="1"/>
</dbReference>
<dbReference type="RefSeq" id="XP_007830789.1">
    <property type="nucleotide sequence ID" value="XM_007832598.1"/>
</dbReference>
<dbReference type="Pfam" id="PF00172">
    <property type="entry name" value="Zn_clus"/>
    <property type="match status" value="1"/>
</dbReference>
<evidence type="ECO:0000256" key="3">
    <source>
        <dbReference type="SAM" id="MobiDB-lite"/>
    </source>
</evidence>
<name>W3XKJ9_PESFW</name>